<dbReference type="AlphaFoldDB" id="A0A8V0Z0Z3"/>
<keyword evidence="4 11" id="KW-0812">Transmembrane</keyword>
<name>A0A8V0Z0Z3_CHICK</name>
<evidence type="ECO:0000256" key="1">
    <source>
        <dbReference type="ARBA" id="ARBA00004644"/>
    </source>
</evidence>
<dbReference type="PANTHER" id="PTHR10263">
    <property type="entry name" value="V-TYPE PROTON ATPASE PROTEOLIPID SUBUNIT"/>
    <property type="match status" value="1"/>
</dbReference>
<reference evidence="13" key="2">
    <citation type="submission" date="2025-08" db="UniProtKB">
        <authorList>
            <consortium name="Ensembl"/>
        </authorList>
    </citation>
    <scope>IDENTIFICATION</scope>
    <source>
        <strain evidence="13">broiler</strain>
    </source>
</reference>
<dbReference type="GO" id="GO:0030665">
    <property type="term" value="C:clathrin-coated vesicle membrane"/>
    <property type="evidence" value="ECO:0007669"/>
    <property type="project" value="UniProtKB-SubCell"/>
</dbReference>
<dbReference type="CDD" id="cd18176">
    <property type="entry name" value="ATP-synt_Vo_c_ATP6C_rpt2"/>
    <property type="match status" value="1"/>
</dbReference>
<evidence type="ECO:0000256" key="5">
    <source>
        <dbReference type="ARBA" id="ARBA00022781"/>
    </source>
</evidence>
<keyword evidence="5 11" id="KW-0375">Hydrogen ion transport</keyword>
<dbReference type="InterPro" id="IPR002379">
    <property type="entry name" value="ATPase_proteolipid_c-like_dom"/>
</dbReference>
<dbReference type="InterPro" id="IPR000245">
    <property type="entry name" value="ATPase_proteolipid_csu"/>
</dbReference>
<comment type="subunit">
    <text evidence="10">V-ATPase is a heteromultimeric enzyme made up of two complexes: the ATP-hydrolytic V1 complex and the proton translocation V0 complex. The V1 complex consists of three catalytic AB heterodimers that form a heterohexamer, three peripheral stalks each consisting of EG heterodimers, one central rotor including subunits D and F, and the regulatory subunits C and H. The proton translocation complex V0 consists of the proton transport subunit a, a ring of proteolipid subunits c9c'', rotary subunit d, subunits e and f, and the accessory subunits ATP6AP1/Ac45 and ATP6AP2/PRR. Interacts with the V0 complex V-ATPase subunit a4 ATP6V0A4. Interacts with LASS2. Interacts with RNF182; this interaction leads to ubiquitination and degradation via the proteasome pathway.</text>
</comment>
<dbReference type="NCBIfam" id="TIGR01100">
    <property type="entry name" value="V_ATP_synt_C"/>
    <property type="match status" value="1"/>
</dbReference>
<dbReference type="GO" id="GO:0031625">
    <property type="term" value="F:ubiquitin protein ligase binding"/>
    <property type="evidence" value="ECO:0007669"/>
    <property type="project" value="Ensembl"/>
</dbReference>
<evidence type="ECO:0000313" key="13">
    <source>
        <dbReference type="Ensembl" id="ENSGALP00010024729.1"/>
    </source>
</evidence>
<evidence type="ECO:0000256" key="8">
    <source>
        <dbReference type="ARBA" id="ARBA00023136"/>
    </source>
</evidence>
<keyword evidence="14" id="KW-1185">Reference proteome</keyword>
<evidence type="ECO:0000256" key="10">
    <source>
        <dbReference type="ARBA" id="ARBA00046606"/>
    </source>
</evidence>
<dbReference type="FunCoup" id="A0A8V0Z0Z3">
    <property type="interactions" value="2097"/>
</dbReference>
<dbReference type="InterPro" id="IPR011555">
    <property type="entry name" value="ATPase_proteolipid_su_C_euk"/>
</dbReference>
<comment type="function">
    <text evidence="11">Proton-conducting pore forming of the V0 complex of vacuolar(H+)-ATPase (V-ATPase), a multisubunit enzyme composed of a peripheral complex (V1) that hydrolyzes ATP and a membrane integral complex (V0) that translocates protons. V-ATPase is responsible for acidifying and maintaining the pH of intracellular compartments and in some cell types, is targeted to the plasma membrane, where it is responsible for acidifying the extracellular environment.</text>
</comment>
<reference evidence="13" key="1">
    <citation type="submission" date="2020-11" db="EMBL/GenBank/DDBJ databases">
        <title>Gallus gallus (Chicken) genome, bGalGal1, GRCg7b, maternal haplotype autosomes + Z &amp; W.</title>
        <authorList>
            <person name="Warren W."/>
            <person name="Formenti G."/>
            <person name="Fedrigo O."/>
            <person name="Haase B."/>
            <person name="Mountcastle J."/>
            <person name="Balacco J."/>
            <person name="Tracey A."/>
            <person name="Schneider V."/>
            <person name="Okimoto R."/>
            <person name="Cheng H."/>
            <person name="Hawken R."/>
            <person name="Howe K."/>
            <person name="Jarvis E.D."/>
        </authorList>
    </citation>
    <scope>NUCLEOTIDE SEQUENCE [LARGE SCALE GENOMIC DNA]</scope>
    <source>
        <strain evidence="13">Broiler</strain>
    </source>
</reference>
<gene>
    <name evidence="13" type="primary">ATP6V0C</name>
</gene>
<reference evidence="13" key="3">
    <citation type="submission" date="2025-09" db="UniProtKB">
        <authorList>
            <consortium name="Ensembl"/>
        </authorList>
    </citation>
    <scope>IDENTIFICATION</scope>
    <source>
        <strain evidence="13">broiler</strain>
    </source>
</reference>
<evidence type="ECO:0000256" key="11">
    <source>
        <dbReference type="RuleBase" id="RU363060"/>
    </source>
</evidence>
<accession>A0A8V0Z0Z3</accession>
<dbReference type="Ensembl" id="ENSGALT00010042207.1">
    <property type="protein sequence ID" value="ENSGALP00010024729.1"/>
    <property type="gene ID" value="ENSGALG00010017476.1"/>
</dbReference>
<feature type="transmembrane region" description="Helical" evidence="11">
    <location>
        <begin position="78"/>
        <end position="99"/>
    </location>
</feature>
<evidence type="ECO:0000256" key="2">
    <source>
        <dbReference type="ARBA" id="ARBA00007296"/>
    </source>
</evidence>
<dbReference type="CDD" id="cd18175">
    <property type="entry name" value="ATP-synt_Vo_c_ATP6C_rpt1"/>
    <property type="match status" value="1"/>
</dbReference>
<feature type="transmembrane region" description="Helical" evidence="11">
    <location>
        <begin position="148"/>
        <end position="174"/>
    </location>
</feature>
<keyword evidence="15" id="KW-1267">Proteomics identification</keyword>
<dbReference type="OrthoDB" id="1744869at2759"/>
<keyword evidence="11" id="KW-0926">Vacuole</keyword>
<keyword evidence="6 11" id="KW-1133">Transmembrane helix</keyword>
<dbReference type="GO" id="GO:0005774">
    <property type="term" value="C:vacuolar membrane"/>
    <property type="evidence" value="ECO:0007669"/>
    <property type="project" value="UniProtKB-SubCell"/>
</dbReference>
<proteinExistence type="evidence at protein level"/>
<protein>
    <recommendedName>
        <fullName evidence="11">V-type proton ATPase proteolipid subunit</fullName>
    </recommendedName>
</protein>
<keyword evidence="8 11" id="KW-0472">Membrane</keyword>
<feature type="transmembrane region" description="Helical" evidence="11">
    <location>
        <begin position="111"/>
        <end position="136"/>
    </location>
</feature>
<dbReference type="SUPFAM" id="SSF81333">
    <property type="entry name" value="F1F0 ATP synthase subunit C"/>
    <property type="match status" value="2"/>
</dbReference>
<evidence type="ECO:0000259" key="12">
    <source>
        <dbReference type="Pfam" id="PF00137"/>
    </source>
</evidence>
<comment type="similarity">
    <text evidence="2 11">Belongs to the V-ATPase proteolipid subunit family.</text>
</comment>
<feature type="domain" description="V-ATPase proteolipid subunit C-like" evidence="12">
    <location>
        <begin position="49"/>
        <end position="98"/>
    </location>
</feature>
<evidence type="ECO:0007829" key="15">
    <source>
        <dbReference type="PeptideAtlas" id="A0A8V0Z0Z3"/>
    </source>
</evidence>
<evidence type="ECO:0000256" key="7">
    <source>
        <dbReference type="ARBA" id="ARBA00023065"/>
    </source>
</evidence>
<dbReference type="GeneTree" id="ENSGT00550000074873"/>
<dbReference type="GO" id="GO:0016020">
    <property type="term" value="C:membrane"/>
    <property type="evidence" value="ECO:0000318"/>
    <property type="project" value="GO_Central"/>
</dbReference>
<evidence type="ECO:0000256" key="6">
    <source>
        <dbReference type="ARBA" id="ARBA00022989"/>
    </source>
</evidence>
<dbReference type="Pfam" id="PF00137">
    <property type="entry name" value="ATP-synt_C"/>
    <property type="match status" value="2"/>
</dbReference>
<dbReference type="GO" id="GO:0046961">
    <property type="term" value="F:proton-transporting ATPase activity, rotational mechanism"/>
    <property type="evidence" value="ECO:0007669"/>
    <property type="project" value="InterPro"/>
</dbReference>
<comment type="subcellular location">
    <subcellularLocation>
        <location evidence="9">Cytoplasmic vesicle</location>
        <location evidence="9">Clathrin-coated vesicle membrane</location>
        <topology evidence="9">Multi-pass membrane protein</topology>
    </subcellularLocation>
    <subcellularLocation>
        <location evidence="1">Cytoplasmic vesicle</location>
        <location evidence="1">Secretory vesicle</location>
        <location evidence="1">Synaptic vesicle membrane</location>
        <topology evidence="1">Multi-pass membrane protein</topology>
    </subcellularLocation>
    <subcellularLocation>
        <location evidence="11">Vacuole membrane</location>
        <topology evidence="11">Multi-pass membrane protein</topology>
    </subcellularLocation>
</comment>
<feature type="domain" description="V-ATPase proteolipid subunit C-like" evidence="12">
    <location>
        <begin position="115"/>
        <end position="174"/>
    </location>
</feature>
<evidence type="ECO:0000256" key="4">
    <source>
        <dbReference type="ARBA" id="ARBA00022692"/>
    </source>
</evidence>
<dbReference type="InterPro" id="IPR035921">
    <property type="entry name" value="F/V-ATP_Csub_sf"/>
</dbReference>
<dbReference type="GO" id="GO:0033179">
    <property type="term" value="C:proton-transporting V-type ATPase, V0 domain"/>
    <property type="evidence" value="ECO:0007669"/>
    <property type="project" value="InterPro"/>
</dbReference>
<dbReference type="GO" id="GO:0030672">
    <property type="term" value="C:synaptic vesicle membrane"/>
    <property type="evidence" value="ECO:0007669"/>
    <property type="project" value="UniProtKB-SubCell"/>
</dbReference>
<evidence type="ECO:0000313" key="14">
    <source>
        <dbReference type="Proteomes" id="UP000000539"/>
    </source>
</evidence>
<evidence type="ECO:0000256" key="9">
    <source>
        <dbReference type="ARBA" id="ARBA00029431"/>
    </source>
</evidence>
<dbReference type="Proteomes" id="UP000000539">
    <property type="component" value="Chromosome 14"/>
</dbReference>
<organism evidence="13 14">
    <name type="scientific">Gallus gallus</name>
    <name type="common">Chicken</name>
    <dbReference type="NCBI Taxonomy" id="9031"/>
    <lineage>
        <taxon>Eukaryota</taxon>
        <taxon>Metazoa</taxon>
        <taxon>Chordata</taxon>
        <taxon>Craniata</taxon>
        <taxon>Vertebrata</taxon>
        <taxon>Euteleostomi</taxon>
        <taxon>Archelosauria</taxon>
        <taxon>Archosauria</taxon>
        <taxon>Dinosauria</taxon>
        <taxon>Saurischia</taxon>
        <taxon>Theropoda</taxon>
        <taxon>Coelurosauria</taxon>
        <taxon>Aves</taxon>
        <taxon>Neognathae</taxon>
        <taxon>Galloanserae</taxon>
        <taxon>Galliformes</taxon>
        <taxon>Phasianidae</taxon>
        <taxon>Phasianinae</taxon>
        <taxon>Gallus</taxon>
    </lineage>
</organism>
<evidence type="ECO:0000256" key="3">
    <source>
        <dbReference type="ARBA" id="ARBA00022448"/>
    </source>
</evidence>
<dbReference type="GO" id="GO:0030177">
    <property type="term" value="P:positive regulation of Wnt signaling pathway"/>
    <property type="evidence" value="ECO:0007669"/>
    <property type="project" value="Ensembl"/>
</dbReference>
<dbReference type="PRINTS" id="PR00122">
    <property type="entry name" value="VACATPASE"/>
</dbReference>
<keyword evidence="7 11" id="KW-0406">Ion transport</keyword>
<keyword evidence="3 11" id="KW-0813">Transport</keyword>
<dbReference type="FunFam" id="1.20.120.610:FF:000001">
    <property type="entry name" value="V-type proton ATPase proteolipid subunit"/>
    <property type="match status" value="1"/>
</dbReference>
<sequence>MAVIKVFSDCFPQGSTASHSPCRIALEAEEHCMAFQTLLCKVCFSGNLALGAAYGTAKSGTGIAAMSVMRPELIMKSIIPVVMAGIIAIYGLVVAVLIANALSPTITLFKSFLQLGAGLSVGLSGLAAGFAIGIVGDAGVRGTAQQPRLFVGMILILIFAEVLGLYGLIVALILSTK</sequence>
<dbReference type="Gene3D" id="1.20.120.610">
    <property type="entry name" value="lithium bound rotor ring of v- atpase"/>
    <property type="match status" value="1"/>
</dbReference>
<dbReference type="GO" id="GO:0097401">
    <property type="term" value="P:synaptic vesicle lumen acidification"/>
    <property type="evidence" value="ECO:0007669"/>
    <property type="project" value="Ensembl"/>
</dbReference>